<comment type="caution">
    <text evidence="3">The sequence shown here is derived from an EMBL/GenBank/DDBJ whole genome shotgun (WGS) entry which is preliminary data.</text>
</comment>
<keyword evidence="2" id="KW-1133">Transmembrane helix</keyword>
<feature type="transmembrane region" description="Helical" evidence="2">
    <location>
        <begin position="110"/>
        <end position="135"/>
    </location>
</feature>
<accession>A0ABR3VUI9</accession>
<feature type="compositionally biased region" description="Low complexity" evidence="1">
    <location>
        <begin position="142"/>
        <end position="182"/>
    </location>
</feature>
<evidence type="ECO:0000313" key="4">
    <source>
        <dbReference type="Proteomes" id="UP001583177"/>
    </source>
</evidence>
<sequence length="315" mass="32969">MAAPGHMYSDLPEVHTKSDYPEVNFQQYAIPEVNTKQYGLPEVVPHSAGPLPEVSPGYTQGSLPEFHSGYSRDPLPEEGSPPFKTEGSPHNEQDGAGGKKRICGLAARSFWIIFAVALAIIVAAAVGGGVGGSIATRNKAVSTSSEEPISSTTGTTAASTTETAAASTSETATATTTTSASVTTTEVVGATSTLYRDCPSSNETLYSVDFGSTGSYIYRKFCSMSIVDNGVNLVNTPTTSLDACINLCAAYNMENATEIASGASQPCNSVCWRNGFTDNDWPGQCFGATTQNSSSTGWKLDNTETICDSAGWINQ</sequence>
<keyword evidence="2" id="KW-0812">Transmembrane</keyword>
<feature type="region of interest" description="Disordered" evidence="1">
    <location>
        <begin position="41"/>
        <end position="98"/>
    </location>
</feature>
<proteinExistence type="predicted"/>
<organism evidence="3 4">
    <name type="scientific">Diaporthe australafricana</name>
    <dbReference type="NCBI Taxonomy" id="127596"/>
    <lineage>
        <taxon>Eukaryota</taxon>
        <taxon>Fungi</taxon>
        <taxon>Dikarya</taxon>
        <taxon>Ascomycota</taxon>
        <taxon>Pezizomycotina</taxon>
        <taxon>Sordariomycetes</taxon>
        <taxon>Sordariomycetidae</taxon>
        <taxon>Diaporthales</taxon>
        <taxon>Diaporthaceae</taxon>
        <taxon>Diaporthe</taxon>
    </lineage>
</organism>
<dbReference type="EMBL" id="JAWRVE010000339">
    <property type="protein sequence ID" value="KAL1845342.1"/>
    <property type="molecule type" value="Genomic_DNA"/>
</dbReference>
<reference evidence="3 4" key="1">
    <citation type="journal article" date="2024" name="IMA Fungus">
        <title>IMA Genome - F19 : A genome assembly and annotation guide to empower mycologists, including annotated draft genome sequences of Ceratocystis pirilliformis, Diaporthe australafricana, Fusarium ophioides, Paecilomyces lecythidis, and Sporothrix stenoceras.</title>
        <authorList>
            <person name="Aylward J."/>
            <person name="Wilson A.M."/>
            <person name="Visagie C.M."/>
            <person name="Spraker J."/>
            <person name="Barnes I."/>
            <person name="Buitendag C."/>
            <person name="Ceriani C."/>
            <person name="Del Mar Angel L."/>
            <person name="du Plessis D."/>
            <person name="Fuchs T."/>
            <person name="Gasser K."/>
            <person name="Kramer D."/>
            <person name="Li W."/>
            <person name="Munsamy K."/>
            <person name="Piso A."/>
            <person name="Price J.L."/>
            <person name="Sonnekus B."/>
            <person name="Thomas C."/>
            <person name="van der Nest A."/>
            <person name="van Dijk A."/>
            <person name="van Heerden A."/>
            <person name="van Vuuren N."/>
            <person name="Yilmaz N."/>
            <person name="Duong T.A."/>
            <person name="van der Merwe N.A."/>
            <person name="Wingfield M.J."/>
            <person name="Wingfield B.D."/>
        </authorList>
    </citation>
    <scope>NUCLEOTIDE SEQUENCE [LARGE SCALE GENOMIC DNA]</scope>
    <source>
        <strain evidence="3 4">CMW 18300</strain>
    </source>
</reference>
<dbReference type="Proteomes" id="UP001583177">
    <property type="component" value="Unassembled WGS sequence"/>
</dbReference>
<keyword evidence="2" id="KW-0472">Membrane</keyword>
<evidence type="ECO:0008006" key="5">
    <source>
        <dbReference type="Google" id="ProtNLM"/>
    </source>
</evidence>
<keyword evidence="4" id="KW-1185">Reference proteome</keyword>
<feature type="region of interest" description="Disordered" evidence="1">
    <location>
        <begin position="139"/>
        <end position="182"/>
    </location>
</feature>
<name>A0ABR3VUI9_9PEZI</name>
<protein>
    <recommendedName>
        <fullName evidence="5">Apple domain-containing protein</fullName>
    </recommendedName>
</protein>
<gene>
    <name evidence="3" type="ORF">Daus18300_014564</name>
</gene>
<evidence type="ECO:0000313" key="3">
    <source>
        <dbReference type="EMBL" id="KAL1845342.1"/>
    </source>
</evidence>
<evidence type="ECO:0000256" key="1">
    <source>
        <dbReference type="SAM" id="MobiDB-lite"/>
    </source>
</evidence>
<evidence type="ECO:0000256" key="2">
    <source>
        <dbReference type="SAM" id="Phobius"/>
    </source>
</evidence>